<sequence length="415" mass="45251">MEAHISNPPPAPRSPAEGKRLRKACNLCHRMKLRCASGQPCSRCADTGNECVYAFVAKLGKPPGSRNKKTIERERPKSGTENGESSRQGSAANSLPQPSSPRTPTRDIENDINNAENSGLSAMDLDVLPGADQGAAATSLNHLPSTSTFPAFGWEWPKELGQDYFEGAIYDFPSSDATLLSQSFDFQSEWPFSLNSDCLALNQTTAAPLDSLLPTPASEAVPKAKSSPSPSNSQTSCNCLRMLFDTLCAIRTPSANMGQHQNNAFLAALNAVSTLQKVQRCNIVSCHSDHETTEMVILTVDNALSGLQRLLFDGTGVEAMFRDMQLHLGGQTVSETESLSLVRQTLLGLVRERAQQAVEETRRRLSMLGTNWNSNAGADLEEALKGNTDKMNSVKLRMAAMRLDTMLQQIEWRLY</sequence>
<evidence type="ECO:0000256" key="2">
    <source>
        <dbReference type="ARBA" id="ARBA00023015"/>
    </source>
</evidence>
<dbReference type="SMART" id="SM00066">
    <property type="entry name" value="GAL4"/>
    <property type="match status" value="1"/>
</dbReference>
<evidence type="ECO:0000256" key="4">
    <source>
        <dbReference type="ARBA" id="ARBA00023163"/>
    </source>
</evidence>
<evidence type="ECO:0000259" key="7">
    <source>
        <dbReference type="PROSITE" id="PS50048"/>
    </source>
</evidence>
<dbReference type="GO" id="GO:0045944">
    <property type="term" value="P:positive regulation of transcription by RNA polymerase II"/>
    <property type="evidence" value="ECO:0007669"/>
    <property type="project" value="TreeGrafter"/>
</dbReference>
<dbReference type="CDD" id="cd00067">
    <property type="entry name" value="GAL4"/>
    <property type="match status" value="1"/>
</dbReference>
<dbReference type="PANTHER" id="PTHR47540">
    <property type="entry name" value="THIAMINE REPRESSIBLE GENES REGULATORY PROTEIN THI5"/>
    <property type="match status" value="1"/>
</dbReference>
<keyword evidence="9" id="KW-1185">Reference proteome</keyword>
<proteinExistence type="predicted"/>
<dbReference type="GO" id="GO:0043565">
    <property type="term" value="F:sequence-specific DNA binding"/>
    <property type="evidence" value="ECO:0007669"/>
    <property type="project" value="TreeGrafter"/>
</dbReference>
<dbReference type="OrthoDB" id="3946525at2759"/>
<name>A0A6A6BVH0_ZASCE</name>
<feature type="compositionally biased region" description="Low complexity" evidence="6">
    <location>
        <begin position="216"/>
        <end position="233"/>
    </location>
</feature>
<feature type="domain" description="Zn(2)-C6 fungal-type" evidence="7">
    <location>
        <begin position="24"/>
        <end position="53"/>
    </location>
</feature>
<dbReference type="RefSeq" id="XP_033659693.1">
    <property type="nucleotide sequence ID" value="XM_033814706.1"/>
</dbReference>
<dbReference type="InterPro" id="IPR036864">
    <property type="entry name" value="Zn2-C6_fun-type_DNA-bd_sf"/>
</dbReference>
<dbReference type="PANTHER" id="PTHR47540:SF6">
    <property type="entry name" value="ZN(II)2CYS6 TRANSCRIPTION FACTOR (EUROFUNG)"/>
    <property type="match status" value="1"/>
</dbReference>
<dbReference type="Pfam" id="PF00172">
    <property type="entry name" value="Zn_clus"/>
    <property type="match status" value="1"/>
</dbReference>
<keyword evidence="5" id="KW-0539">Nucleus</keyword>
<dbReference type="EMBL" id="ML993648">
    <property type="protein sequence ID" value="KAF2158804.1"/>
    <property type="molecule type" value="Genomic_DNA"/>
</dbReference>
<dbReference type="GO" id="GO:0005634">
    <property type="term" value="C:nucleus"/>
    <property type="evidence" value="ECO:0007669"/>
    <property type="project" value="UniProtKB-SubCell"/>
</dbReference>
<gene>
    <name evidence="8" type="ORF">M409DRAFT_61312</name>
</gene>
<keyword evidence="4" id="KW-0804">Transcription</keyword>
<evidence type="ECO:0000256" key="5">
    <source>
        <dbReference type="ARBA" id="ARBA00023242"/>
    </source>
</evidence>
<feature type="region of interest" description="Disordered" evidence="6">
    <location>
        <begin position="62"/>
        <end position="116"/>
    </location>
</feature>
<feature type="compositionally biased region" description="Basic and acidic residues" evidence="6">
    <location>
        <begin position="69"/>
        <end position="78"/>
    </location>
</feature>
<dbReference type="Proteomes" id="UP000799537">
    <property type="component" value="Unassembled WGS sequence"/>
</dbReference>
<feature type="compositionally biased region" description="Polar residues" evidence="6">
    <location>
        <begin position="79"/>
        <end position="103"/>
    </location>
</feature>
<dbReference type="PROSITE" id="PS50048">
    <property type="entry name" value="ZN2_CY6_FUNGAL_2"/>
    <property type="match status" value="1"/>
</dbReference>
<dbReference type="Gene3D" id="4.10.240.10">
    <property type="entry name" value="Zn(2)-C6 fungal-type DNA-binding domain"/>
    <property type="match status" value="1"/>
</dbReference>
<organism evidence="8 9">
    <name type="scientific">Zasmidium cellare ATCC 36951</name>
    <dbReference type="NCBI Taxonomy" id="1080233"/>
    <lineage>
        <taxon>Eukaryota</taxon>
        <taxon>Fungi</taxon>
        <taxon>Dikarya</taxon>
        <taxon>Ascomycota</taxon>
        <taxon>Pezizomycotina</taxon>
        <taxon>Dothideomycetes</taxon>
        <taxon>Dothideomycetidae</taxon>
        <taxon>Mycosphaerellales</taxon>
        <taxon>Mycosphaerellaceae</taxon>
        <taxon>Zasmidium</taxon>
    </lineage>
</organism>
<protein>
    <recommendedName>
        <fullName evidence="7">Zn(2)-C6 fungal-type domain-containing protein</fullName>
    </recommendedName>
</protein>
<reference evidence="8" key="1">
    <citation type="journal article" date="2020" name="Stud. Mycol.">
        <title>101 Dothideomycetes genomes: a test case for predicting lifestyles and emergence of pathogens.</title>
        <authorList>
            <person name="Haridas S."/>
            <person name="Albert R."/>
            <person name="Binder M."/>
            <person name="Bloem J."/>
            <person name="Labutti K."/>
            <person name="Salamov A."/>
            <person name="Andreopoulos B."/>
            <person name="Baker S."/>
            <person name="Barry K."/>
            <person name="Bills G."/>
            <person name="Bluhm B."/>
            <person name="Cannon C."/>
            <person name="Castanera R."/>
            <person name="Culley D."/>
            <person name="Daum C."/>
            <person name="Ezra D."/>
            <person name="Gonzalez J."/>
            <person name="Henrissat B."/>
            <person name="Kuo A."/>
            <person name="Liang C."/>
            <person name="Lipzen A."/>
            <person name="Lutzoni F."/>
            <person name="Magnuson J."/>
            <person name="Mondo S."/>
            <person name="Nolan M."/>
            <person name="Ohm R."/>
            <person name="Pangilinan J."/>
            <person name="Park H.-J."/>
            <person name="Ramirez L."/>
            <person name="Alfaro M."/>
            <person name="Sun H."/>
            <person name="Tritt A."/>
            <person name="Yoshinaga Y."/>
            <person name="Zwiers L.-H."/>
            <person name="Turgeon B."/>
            <person name="Goodwin S."/>
            <person name="Spatafora J."/>
            <person name="Crous P."/>
            <person name="Grigoriev I."/>
        </authorList>
    </citation>
    <scope>NUCLEOTIDE SEQUENCE</scope>
    <source>
        <strain evidence="8">ATCC 36951</strain>
    </source>
</reference>
<dbReference type="InterPro" id="IPR051711">
    <property type="entry name" value="Stress_Response_Reg"/>
</dbReference>
<dbReference type="InterPro" id="IPR001138">
    <property type="entry name" value="Zn2Cys6_DnaBD"/>
</dbReference>
<accession>A0A6A6BVH0</accession>
<evidence type="ECO:0000256" key="6">
    <source>
        <dbReference type="SAM" id="MobiDB-lite"/>
    </source>
</evidence>
<keyword evidence="2" id="KW-0805">Transcription regulation</keyword>
<feature type="region of interest" description="Disordered" evidence="6">
    <location>
        <begin position="212"/>
        <end position="235"/>
    </location>
</feature>
<dbReference type="AlphaFoldDB" id="A0A6A6BVH0"/>
<keyword evidence="3" id="KW-0238">DNA-binding</keyword>
<dbReference type="SUPFAM" id="SSF57701">
    <property type="entry name" value="Zn2/Cys6 DNA-binding domain"/>
    <property type="match status" value="1"/>
</dbReference>
<evidence type="ECO:0000256" key="1">
    <source>
        <dbReference type="ARBA" id="ARBA00004123"/>
    </source>
</evidence>
<dbReference type="PROSITE" id="PS00463">
    <property type="entry name" value="ZN2_CY6_FUNGAL_1"/>
    <property type="match status" value="1"/>
</dbReference>
<dbReference type="GeneID" id="54567978"/>
<dbReference type="GO" id="GO:0008270">
    <property type="term" value="F:zinc ion binding"/>
    <property type="evidence" value="ECO:0007669"/>
    <property type="project" value="InterPro"/>
</dbReference>
<evidence type="ECO:0000313" key="8">
    <source>
        <dbReference type="EMBL" id="KAF2158804.1"/>
    </source>
</evidence>
<comment type="subcellular location">
    <subcellularLocation>
        <location evidence="1">Nucleus</location>
    </subcellularLocation>
</comment>
<evidence type="ECO:0000256" key="3">
    <source>
        <dbReference type="ARBA" id="ARBA00023125"/>
    </source>
</evidence>
<dbReference type="GO" id="GO:0000981">
    <property type="term" value="F:DNA-binding transcription factor activity, RNA polymerase II-specific"/>
    <property type="evidence" value="ECO:0007669"/>
    <property type="project" value="InterPro"/>
</dbReference>
<evidence type="ECO:0000313" key="9">
    <source>
        <dbReference type="Proteomes" id="UP000799537"/>
    </source>
</evidence>